<evidence type="ECO:0000313" key="2">
    <source>
        <dbReference type="EMBL" id="ABK25648.1"/>
    </source>
</evidence>
<name>A9NYD7_PICSI</name>
<dbReference type="EMBL" id="EF086380">
    <property type="protein sequence ID" value="ABK25648.1"/>
    <property type="molecule type" value="mRNA"/>
</dbReference>
<dbReference type="AlphaFoldDB" id="A9NYD7"/>
<proteinExistence type="evidence at transcript level"/>
<accession>A9NYD7</accession>
<reference evidence="2" key="1">
    <citation type="journal article" date="2008" name="BMC Genomics">
        <title>A conifer genomics resource of 200,000 spruce (Picea spp.) ESTs and 6,464 high-quality, sequence-finished full-length cDNAs for Sitka spruce (Picea sitchensis).</title>
        <authorList>
            <person name="Ralph S.G."/>
            <person name="Chun H.J."/>
            <person name="Kolosova N."/>
            <person name="Cooper D."/>
            <person name="Oddy C."/>
            <person name="Ritland C.E."/>
            <person name="Kirkpatrick R."/>
            <person name="Moore R."/>
            <person name="Barber S."/>
            <person name="Holt R.A."/>
            <person name="Jones S.J."/>
            <person name="Marra M.A."/>
            <person name="Douglas C.J."/>
            <person name="Ritland K."/>
            <person name="Bohlmann J."/>
        </authorList>
    </citation>
    <scope>NUCLEOTIDE SEQUENCE</scope>
    <source>
        <tissue evidence="2">Green portion of the leader tissue</tissue>
    </source>
</reference>
<feature type="compositionally biased region" description="Basic and acidic residues" evidence="1">
    <location>
        <begin position="47"/>
        <end position="63"/>
    </location>
</feature>
<feature type="region of interest" description="Disordered" evidence="1">
    <location>
        <begin position="111"/>
        <end position="134"/>
    </location>
</feature>
<feature type="compositionally biased region" description="Basic and acidic residues" evidence="1">
    <location>
        <begin position="21"/>
        <end position="35"/>
    </location>
</feature>
<feature type="region of interest" description="Disordered" evidence="1">
    <location>
        <begin position="1"/>
        <end position="82"/>
    </location>
</feature>
<protein>
    <submittedName>
        <fullName evidence="2">Uncharacterized protein</fullName>
    </submittedName>
</protein>
<organism evidence="2">
    <name type="scientific">Picea sitchensis</name>
    <name type="common">Sitka spruce</name>
    <name type="synonym">Pinus sitchensis</name>
    <dbReference type="NCBI Taxonomy" id="3332"/>
    <lineage>
        <taxon>Eukaryota</taxon>
        <taxon>Viridiplantae</taxon>
        <taxon>Streptophyta</taxon>
        <taxon>Embryophyta</taxon>
        <taxon>Tracheophyta</taxon>
        <taxon>Spermatophyta</taxon>
        <taxon>Pinopsida</taxon>
        <taxon>Pinidae</taxon>
        <taxon>Conifers I</taxon>
        <taxon>Pinales</taxon>
        <taxon>Pinaceae</taxon>
        <taxon>Picea</taxon>
    </lineage>
</organism>
<sequence>MEMGMEVNAKLKAQNMANSENCEKEVERSTPEAKSGRIPLENASKAVQRDEDKTKFEISKSELKSSTASSKQAEVQEAGNNVKEFGVNSPEITTADEICCAEAGTVMTRSLSVTTTARGATAPVKSSGSPGEYH</sequence>
<evidence type="ECO:0000256" key="1">
    <source>
        <dbReference type="SAM" id="MobiDB-lite"/>
    </source>
</evidence>